<sequence length="111" mass="12350">MEFEEVTRYRETDSPRDHFRRLMAAVITQAFSYMVKIGLEYGCVCTGEAFIFLRVPDDPRTVHYFPSVPKGDVGPTTGYAPNSDGANRLHLTAVGQVLAFTLQAPKTPPRG</sequence>
<evidence type="ECO:0000313" key="1">
    <source>
        <dbReference type="EMBL" id="KAF2193045.1"/>
    </source>
</evidence>
<accession>A0A6A6EPF3</accession>
<evidence type="ECO:0008006" key="3">
    <source>
        <dbReference type="Google" id="ProtNLM"/>
    </source>
</evidence>
<dbReference type="AlphaFoldDB" id="A0A6A6EPF3"/>
<proteinExistence type="predicted"/>
<protein>
    <recommendedName>
        <fullName evidence="3">Fungal-type protein kinase domain-containing protein</fullName>
    </recommendedName>
</protein>
<name>A0A6A6EPF3_9PEZI</name>
<keyword evidence="2" id="KW-1185">Reference proteome</keyword>
<organism evidence="1 2">
    <name type="scientific">Zopfia rhizophila CBS 207.26</name>
    <dbReference type="NCBI Taxonomy" id="1314779"/>
    <lineage>
        <taxon>Eukaryota</taxon>
        <taxon>Fungi</taxon>
        <taxon>Dikarya</taxon>
        <taxon>Ascomycota</taxon>
        <taxon>Pezizomycotina</taxon>
        <taxon>Dothideomycetes</taxon>
        <taxon>Dothideomycetes incertae sedis</taxon>
        <taxon>Zopfiaceae</taxon>
        <taxon>Zopfia</taxon>
    </lineage>
</organism>
<evidence type="ECO:0000313" key="2">
    <source>
        <dbReference type="Proteomes" id="UP000800200"/>
    </source>
</evidence>
<dbReference type="Proteomes" id="UP000800200">
    <property type="component" value="Unassembled WGS sequence"/>
</dbReference>
<dbReference type="OrthoDB" id="2156052at2759"/>
<gene>
    <name evidence="1" type="ORF">K469DRAFT_551681</name>
</gene>
<reference evidence="1" key="1">
    <citation type="journal article" date="2020" name="Stud. Mycol.">
        <title>101 Dothideomycetes genomes: a test case for predicting lifestyles and emergence of pathogens.</title>
        <authorList>
            <person name="Haridas S."/>
            <person name="Albert R."/>
            <person name="Binder M."/>
            <person name="Bloem J."/>
            <person name="Labutti K."/>
            <person name="Salamov A."/>
            <person name="Andreopoulos B."/>
            <person name="Baker S."/>
            <person name="Barry K."/>
            <person name="Bills G."/>
            <person name="Bluhm B."/>
            <person name="Cannon C."/>
            <person name="Castanera R."/>
            <person name="Culley D."/>
            <person name="Daum C."/>
            <person name="Ezra D."/>
            <person name="Gonzalez J."/>
            <person name="Henrissat B."/>
            <person name="Kuo A."/>
            <person name="Liang C."/>
            <person name="Lipzen A."/>
            <person name="Lutzoni F."/>
            <person name="Magnuson J."/>
            <person name="Mondo S."/>
            <person name="Nolan M."/>
            <person name="Ohm R."/>
            <person name="Pangilinan J."/>
            <person name="Park H.-J."/>
            <person name="Ramirez L."/>
            <person name="Alfaro M."/>
            <person name="Sun H."/>
            <person name="Tritt A."/>
            <person name="Yoshinaga Y."/>
            <person name="Zwiers L.-H."/>
            <person name="Turgeon B."/>
            <person name="Goodwin S."/>
            <person name="Spatafora J."/>
            <person name="Crous P."/>
            <person name="Grigoriev I."/>
        </authorList>
    </citation>
    <scope>NUCLEOTIDE SEQUENCE</scope>
    <source>
        <strain evidence="1">CBS 207.26</strain>
    </source>
</reference>
<dbReference type="EMBL" id="ML994614">
    <property type="protein sequence ID" value="KAF2193045.1"/>
    <property type="molecule type" value="Genomic_DNA"/>
</dbReference>